<dbReference type="EMBL" id="FNVT01000015">
    <property type="protein sequence ID" value="SEH00198.1"/>
    <property type="molecule type" value="Genomic_DNA"/>
</dbReference>
<dbReference type="Proteomes" id="UP000236732">
    <property type="component" value="Unassembled WGS sequence"/>
</dbReference>
<evidence type="ECO:0000313" key="2">
    <source>
        <dbReference type="Proteomes" id="UP000236732"/>
    </source>
</evidence>
<dbReference type="NCBIfam" id="TIGR01509">
    <property type="entry name" value="HAD-SF-IA-v3"/>
    <property type="match status" value="1"/>
</dbReference>
<dbReference type="Gene3D" id="1.10.150.240">
    <property type="entry name" value="Putative phosphatase, domain 2"/>
    <property type="match status" value="1"/>
</dbReference>
<sequence>MSLRAHAVLVDLDGVIINSFPTTSAAIAAVASAELGRLISAADCHPYAGGPPPDALRLLGVADPDLAYERGFDAAMRAALAETVIFTDVVAAITELARAGASIAVVTAQARRRVGMLLPPDLADHIGVVIAHEDVDRPKPAPDGVRAALRTLGVPPERAVFVGDAPKDMLAGRAAGVCSLGVTWGFHTEEELVEAGADGIVRDPTDLTARIVHHLGPASGG</sequence>
<dbReference type="SFLD" id="SFLDS00003">
    <property type="entry name" value="Haloacid_Dehalogenase"/>
    <property type="match status" value="1"/>
</dbReference>
<dbReference type="SUPFAM" id="SSF56784">
    <property type="entry name" value="HAD-like"/>
    <property type="match status" value="1"/>
</dbReference>
<dbReference type="OrthoDB" id="9793014at2"/>
<dbReference type="GO" id="GO:0006281">
    <property type="term" value="P:DNA repair"/>
    <property type="evidence" value="ECO:0007669"/>
    <property type="project" value="TreeGrafter"/>
</dbReference>
<dbReference type="InterPro" id="IPR006439">
    <property type="entry name" value="HAD-SF_hydro_IA"/>
</dbReference>
<reference evidence="1 2" key="1">
    <citation type="submission" date="2016-10" db="EMBL/GenBank/DDBJ databases">
        <authorList>
            <person name="de Groot N.N."/>
        </authorList>
    </citation>
    <scope>NUCLEOTIDE SEQUENCE [LARGE SCALE GENOMIC DNA]</scope>
    <source>
        <strain evidence="1 2">CGMCC 4.7037</strain>
    </source>
</reference>
<gene>
    <name evidence="1" type="ORF">SAMN05444920_115177</name>
</gene>
<name>A0A1H6EQR1_9ACTN</name>
<dbReference type="InterPro" id="IPR050155">
    <property type="entry name" value="HAD-like_hydrolase_sf"/>
</dbReference>
<dbReference type="GO" id="GO:0005829">
    <property type="term" value="C:cytosol"/>
    <property type="evidence" value="ECO:0007669"/>
    <property type="project" value="TreeGrafter"/>
</dbReference>
<evidence type="ECO:0000313" key="1">
    <source>
        <dbReference type="EMBL" id="SEH00198.1"/>
    </source>
</evidence>
<dbReference type="InterPro" id="IPR036412">
    <property type="entry name" value="HAD-like_sf"/>
</dbReference>
<organism evidence="1 2">
    <name type="scientific">Nonomuraea solani</name>
    <dbReference type="NCBI Taxonomy" id="1144553"/>
    <lineage>
        <taxon>Bacteria</taxon>
        <taxon>Bacillati</taxon>
        <taxon>Actinomycetota</taxon>
        <taxon>Actinomycetes</taxon>
        <taxon>Streptosporangiales</taxon>
        <taxon>Streptosporangiaceae</taxon>
        <taxon>Nonomuraea</taxon>
    </lineage>
</organism>
<keyword evidence="2" id="KW-1185">Reference proteome</keyword>
<accession>A0A1H6EQR1</accession>
<dbReference type="PANTHER" id="PTHR43434:SF16">
    <property type="entry name" value="BLL8046 PROTEIN"/>
    <property type="match status" value="1"/>
</dbReference>
<dbReference type="RefSeq" id="WP_103961359.1">
    <property type="nucleotide sequence ID" value="NZ_FNVT01000015.1"/>
</dbReference>
<dbReference type="Gene3D" id="3.40.50.1000">
    <property type="entry name" value="HAD superfamily/HAD-like"/>
    <property type="match status" value="1"/>
</dbReference>
<dbReference type="Pfam" id="PF13419">
    <property type="entry name" value="HAD_2"/>
    <property type="match status" value="1"/>
</dbReference>
<protein>
    <submittedName>
        <fullName evidence="1">Phosphoglycolate phosphatase/pyrophosphatase PpaX</fullName>
    </submittedName>
</protein>
<dbReference type="GO" id="GO:0008967">
    <property type="term" value="F:phosphoglycolate phosphatase activity"/>
    <property type="evidence" value="ECO:0007669"/>
    <property type="project" value="TreeGrafter"/>
</dbReference>
<dbReference type="InterPro" id="IPR023214">
    <property type="entry name" value="HAD_sf"/>
</dbReference>
<dbReference type="InterPro" id="IPR041492">
    <property type="entry name" value="HAD_2"/>
</dbReference>
<proteinExistence type="predicted"/>
<dbReference type="InterPro" id="IPR023198">
    <property type="entry name" value="PGP-like_dom2"/>
</dbReference>
<dbReference type="AlphaFoldDB" id="A0A1H6EQR1"/>
<dbReference type="SFLD" id="SFLDG01129">
    <property type="entry name" value="C1.5:_HAD__Beta-PGM__Phosphata"/>
    <property type="match status" value="1"/>
</dbReference>
<dbReference type="PANTHER" id="PTHR43434">
    <property type="entry name" value="PHOSPHOGLYCOLATE PHOSPHATASE"/>
    <property type="match status" value="1"/>
</dbReference>